<dbReference type="InterPro" id="IPR034660">
    <property type="entry name" value="DinB/YfiT-like"/>
</dbReference>
<evidence type="ECO:0000313" key="3">
    <source>
        <dbReference type="EMBL" id="RYC52145.1"/>
    </source>
</evidence>
<feature type="chain" id="PRO_5019272931" description="DinB-like domain-containing protein" evidence="1">
    <location>
        <begin position="18"/>
        <end position="201"/>
    </location>
</feature>
<dbReference type="InterPro" id="IPR024775">
    <property type="entry name" value="DinB-like"/>
</dbReference>
<dbReference type="EMBL" id="JJMP01000003">
    <property type="protein sequence ID" value="RYC52145.1"/>
    <property type="molecule type" value="Genomic_DNA"/>
</dbReference>
<evidence type="ECO:0000259" key="2">
    <source>
        <dbReference type="Pfam" id="PF12867"/>
    </source>
</evidence>
<evidence type="ECO:0000256" key="1">
    <source>
        <dbReference type="SAM" id="SignalP"/>
    </source>
</evidence>
<comment type="caution">
    <text evidence="3">The sequence shown here is derived from an EMBL/GenBank/DDBJ whole genome shotgun (WGS) entry which is preliminary data.</text>
</comment>
<keyword evidence="1" id="KW-0732">Signal</keyword>
<dbReference type="AlphaFoldDB" id="A0A444VMY1"/>
<dbReference type="SUPFAM" id="SSF109854">
    <property type="entry name" value="DinB/YfiT-like putative metalloenzymes"/>
    <property type="match status" value="1"/>
</dbReference>
<keyword evidence="4" id="KW-1185">Reference proteome</keyword>
<dbReference type="Pfam" id="PF12867">
    <property type="entry name" value="DinB_2"/>
    <property type="match status" value="1"/>
</dbReference>
<name>A0A444VMY1_9FLAO</name>
<reference evidence="3 4" key="1">
    <citation type="submission" date="2014-04" db="EMBL/GenBank/DDBJ databases">
        <title>Whole genome of Muricauda olearia.</title>
        <authorList>
            <person name="Zhang X.-H."/>
            <person name="Tang K."/>
        </authorList>
    </citation>
    <scope>NUCLEOTIDE SEQUENCE [LARGE SCALE GENOMIC DNA]</scope>
    <source>
        <strain evidence="3 4">Th120</strain>
    </source>
</reference>
<feature type="signal peptide" evidence="1">
    <location>
        <begin position="1"/>
        <end position="17"/>
    </location>
</feature>
<gene>
    <name evidence="3" type="ORF">DN53_09675</name>
</gene>
<accession>A0A444VMY1</accession>
<dbReference type="Proteomes" id="UP000290261">
    <property type="component" value="Unassembled WGS sequence"/>
</dbReference>
<sequence length="201" mass="22796">MKKLILPFAALILFSFAADSEKLTEQDREFMLKHLTETRDHMTKVLDGLTKKQLNFKPSENSWSIAECVEHLAVVESVFGGMAHKMVAADSNPALKDSLVFKDEQIMTVVTDRSNKVKTSQPFEPSGQFDSLENALQAFLDKRSELIEYVKTTDDDLRNSFNKDLPFGVVDGVQFLVFAAGHTERHVLQMEEVMQHVDFPE</sequence>
<evidence type="ECO:0000313" key="4">
    <source>
        <dbReference type="Proteomes" id="UP000290261"/>
    </source>
</evidence>
<organism evidence="3 4">
    <name type="scientific">Flagellimonas olearia</name>
    <dbReference type="NCBI Taxonomy" id="552546"/>
    <lineage>
        <taxon>Bacteria</taxon>
        <taxon>Pseudomonadati</taxon>
        <taxon>Bacteroidota</taxon>
        <taxon>Flavobacteriia</taxon>
        <taxon>Flavobacteriales</taxon>
        <taxon>Flavobacteriaceae</taxon>
        <taxon>Flagellimonas</taxon>
    </lineage>
</organism>
<proteinExistence type="predicted"/>
<dbReference type="Gene3D" id="1.20.120.450">
    <property type="entry name" value="dinb family like domain"/>
    <property type="match status" value="1"/>
</dbReference>
<feature type="domain" description="DinB-like" evidence="2">
    <location>
        <begin position="35"/>
        <end position="190"/>
    </location>
</feature>
<protein>
    <recommendedName>
        <fullName evidence="2">DinB-like domain-containing protein</fullName>
    </recommendedName>
</protein>